<dbReference type="EMBL" id="CP017174">
    <property type="protein sequence ID" value="QDE71849.1"/>
    <property type="molecule type" value="Genomic_DNA"/>
</dbReference>
<gene>
    <name evidence="2" type="ORF">BHS09_35415</name>
</gene>
<dbReference type="Proteomes" id="UP000320179">
    <property type="component" value="Chromosome"/>
</dbReference>
<name>A0AAE6G787_MYXXA</name>
<evidence type="ECO:0008006" key="4">
    <source>
        <dbReference type="Google" id="ProtNLM"/>
    </source>
</evidence>
<sequence length="230" mass="24379">MRALMPTAAALFILTGCAAETQLRPSPGAQVLQSDANAAKAATDGIVLVADGTAWKGTPKNLELSLTPVFVQLENRGQRPLRVKYGVFSLVGTQSRFRYAALAPLSLGDTVISGQEGTGGSGAALGFSSGWGYGRYRPFGGFGVGSYMGPYYPDPYYAGYQCREPLPTRDMLQKALPEGTLEPGGRMSGFLYFQGVGSREGQVVLQARLVDAESGEPLGTLDIPFQVRKG</sequence>
<organism evidence="2 3">
    <name type="scientific">Myxococcus xanthus</name>
    <dbReference type="NCBI Taxonomy" id="34"/>
    <lineage>
        <taxon>Bacteria</taxon>
        <taxon>Pseudomonadati</taxon>
        <taxon>Myxococcota</taxon>
        <taxon>Myxococcia</taxon>
        <taxon>Myxococcales</taxon>
        <taxon>Cystobacterineae</taxon>
        <taxon>Myxococcaceae</taxon>
        <taxon>Myxococcus</taxon>
    </lineage>
</organism>
<dbReference type="PROSITE" id="PS51257">
    <property type="entry name" value="PROKAR_LIPOPROTEIN"/>
    <property type="match status" value="1"/>
</dbReference>
<dbReference type="AlphaFoldDB" id="A0AAE6G787"/>
<evidence type="ECO:0000256" key="1">
    <source>
        <dbReference type="SAM" id="SignalP"/>
    </source>
</evidence>
<reference evidence="2 3" key="1">
    <citation type="journal article" date="2019" name="Science">
        <title>Social genes are selection hotspots in kin groups of a soil microbe.</title>
        <authorList>
            <person name="Wielgoss S."/>
            <person name="Wolfensberger R."/>
            <person name="Sun L."/>
            <person name="Fiegna F."/>
            <person name="Velicer G.J."/>
        </authorList>
    </citation>
    <scope>NUCLEOTIDE SEQUENCE [LARGE SCALE GENOMIC DNA]</scope>
    <source>
        <strain evidence="2 3">MC3.5.9c15</strain>
    </source>
</reference>
<evidence type="ECO:0000313" key="2">
    <source>
        <dbReference type="EMBL" id="QDE71849.1"/>
    </source>
</evidence>
<keyword evidence="1" id="KW-0732">Signal</keyword>
<dbReference type="RefSeq" id="WP_140800356.1">
    <property type="nucleotide sequence ID" value="NZ_CP017169.1"/>
</dbReference>
<evidence type="ECO:0000313" key="3">
    <source>
        <dbReference type="Proteomes" id="UP000320179"/>
    </source>
</evidence>
<proteinExistence type="predicted"/>
<feature type="chain" id="PRO_5042107194" description="Lipoprotein" evidence="1">
    <location>
        <begin position="19"/>
        <end position="230"/>
    </location>
</feature>
<accession>A0AAE6G787</accession>
<protein>
    <recommendedName>
        <fullName evidence="4">Lipoprotein</fullName>
    </recommendedName>
</protein>
<feature type="signal peptide" evidence="1">
    <location>
        <begin position="1"/>
        <end position="18"/>
    </location>
</feature>